<dbReference type="InterPro" id="IPR023214">
    <property type="entry name" value="HAD_sf"/>
</dbReference>
<evidence type="ECO:0000313" key="1">
    <source>
        <dbReference type="EMBL" id="AIG98317.1"/>
    </source>
</evidence>
<accession>A0A075WEV3</accession>
<dbReference type="EMBL" id="CP006577">
    <property type="protein sequence ID" value="AIG98317.1"/>
    <property type="molecule type" value="Genomic_DNA"/>
</dbReference>
<dbReference type="HOGENOM" id="CLU_071768_0_0_2"/>
<dbReference type="SUPFAM" id="SSF56784">
    <property type="entry name" value="HAD-like"/>
    <property type="match status" value="1"/>
</dbReference>
<dbReference type="Proteomes" id="UP000028501">
    <property type="component" value="Chromosome"/>
</dbReference>
<gene>
    <name evidence="1" type="ORF">AFULGI_00015510</name>
</gene>
<dbReference type="KEGG" id="afg:AFULGI_00015510"/>
<organism evidence="1 2">
    <name type="scientific">Archaeoglobus fulgidus DSM 8774</name>
    <dbReference type="NCBI Taxonomy" id="1344584"/>
    <lineage>
        <taxon>Archaea</taxon>
        <taxon>Methanobacteriati</taxon>
        <taxon>Methanobacteriota</taxon>
        <taxon>Archaeoglobi</taxon>
        <taxon>Archaeoglobales</taxon>
        <taxon>Archaeoglobaceae</taxon>
        <taxon>Archaeoglobus</taxon>
    </lineage>
</organism>
<reference evidence="1 2" key="1">
    <citation type="submission" date="2013-07" db="EMBL/GenBank/DDBJ databases">
        <title>Genome of Archaeoglobus fulgidus.</title>
        <authorList>
            <person name="Fiebig A."/>
            <person name="Birkeland N.-K."/>
        </authorList>
    </citation>
    <scope>NUCLEOTIDE SEQUENCE [LARGE SCALE GENOMIC DNA]</scope>
    <source>
        <strain evidence="1 2">DSM 8774</strain>
    </source>
</reference>
<dbReference type="AlphaFoldDB" id="A0A075WEV3"/>
<dbReference type="GeneID" id="24795049"/>
<dbReference type="Gene3D" id="3.40.50.1000">
    <property type="entry name" value="HAD superfamily/HAD-like"/>
    <property type="match status" value="1"/>
</dbReference>
<dbReference type="Gene3D" id="1.10.3870.10">
    <property type="entry name" value="AF1437-like domain superfamily"/>
    <property type="match status" value="1"/>
</dbReference>
<protein>
    <recommendedName>
        <fullName evidence="3">Phosphatase</fullName>
    </recommendedName>
</protein>
<evidence type="ECO:0008006" key="3">
    <source>
        <dbReference type="Google" id="ProtNLM"/>
    </source>
</evidence>
<dbReference type="InterPro" id="IPR024196">
    <property type="entry name" value="NiFe_hyd_3_EhaR"/>
</dbReference>
<dbReference type="RefSeq" id="WP_048095674.1">
    <property type="nucleotide sequence ID" value="NZ_CP006577.1"/>
</dbReference>
<proteinExistence type="predicted"/>
<dbReference type="InterPro" id="IPR036412">
    <property type="entry name" value="HAD-like_sf"/>
</dbReference>
<dbReference type="Gene3D" id="6.10.250.20">
    <property type="entry name" value="AF1437-like"/>
    <property type="match status" value="1"/>
</dbReference>
<evidence type="ECO:0000313" key="2">
    <source>
        <dbReference type="Proteomes" id="UP000028501"/>
    </source>
</evidence>
<sequence length="308" mass="34425">MFFTDWEGPWILTDFALELCMAVFNNARFFSNLSEYDDYLAYEVRREGYEAGYTLKLLTPFLAAAGVKNRDVERIAELSAKFVPDAEKAMATLQERWTPVVISTSYTQYLRRTASMIGVRGELHGTEVDFDSIAVPKGLREELLSIIDVIASLSGEELFRKLDELFSRSEVRKIVESVKAVGAGEKAKIVRGYCESKGIDFPVVVGDSISDYKMFEAARGLGGVAIAFNGNEYALKHADVAIISPTAMSEAKVIELFMERKERAFEVLSAVSIPETEIYIMENSDFGEVLEKSKRMRVRLRGLAGELG</sequence>
<dbReference type="PIRSF" id="PIRSF019370">
    <property type="entry name" value="EhaR"/>
    <property type="match status" value="1"/>
</dbReference>
<name>A0A075WEV3_ARCFL</name>